<evidence type="ECO:0008006" key="3">
    <source>
        <dbReference type="Google" id="ProtNLM"/>
    </source>
</evidence>
<dbReference type="Pfam" id="PF06224">
    <property type="entry name" value="AlkZ-like"/>
    <property type="match status" value="1"/>
</dbReference>
<dbReference type="EMBL" id="BJWH01000024">
    <property type="protein sequence ID" value="GEL99969.1"/>
    <property type="molecule type" value="Genomic_DNA"/>
</dbReference>
<gene>
    <name evidence="1" type="ORF">CTE05_35160</name>
</gene>
<dbReference type="RefSeq" id="WP_146847575.1">
    <property type="nucleotide sequence ID" value="NZ_BJWH01000024.1"/>
</dbReference>
<dbReference type="Proteomes" id="UP000321049">
    <property type="component" value="Unassembled WGS sequence"/>
</dbReference>
<proteinExistence type="predicted"/>
<dbReference type="OrthoDB" id="9148135at2"/>
<name>A0A511JPW0_9CELL</name>
<accession>A0A511JPW0</accession>
<keyword evidence="2" id="KW-1185">Reference proteome</keyword>
<organism evidence="1 2">
    <name type="scientific">Cellulomonas terrae</name>
    <dbReference type="NCBI Taxonomy" id="311234"/>
    <lineage>
        <taxon>Bacteria</taxon>
        <taxon>Bacillati</taxon>
        <taxon>Actinomycetota</taxon>
        <taxon>Actinomycetes</taxon>
        <taxon>Micrococcales</taxon>
        <taxon>Cellulomonadaceae</taxon>
        <taxon>Cellulomonas</taxon>
    </lineage>
</organism>
<comment type="caution">
    <text evidence="1">The sequence shown here is derived from an EMBL/GenBank/DDBJ whole genome shotgun (WGS) entry which is preliminary data.</text>
</comment>
<evidence type="ECO:0000313" key="2">
    <source>
        <dbReference type="Proteomes" id="UP000321049"/>
    </source>
</evidence>
<evidence type="ECO:0000313" key="1">
    <source>
        <dbReference type="EMBL" id="GEL99969.1"/>
    </source>
</evidence>
<reference evidence="1 2" key="1">
    <citation type="submission" date="2019-07" db="EMBL/GenBank/DDBJ databases">
        <title>Whole genome shotgun sequence of Cellulomonas terrae NBRC 100819.</title>
        <authorList>
            <person name="Hosoyama A."/>
            <person name="Uohara A."/>
            <person name="Ohji S."/>
            <person name="Ichikawa N."/>
        </authorList>
    </citation>
    <scope>NUCLEOTIDE SEQUENCE [LARGE SCALE GENOMIC DNA]</scope>
    <source>
        <strain evidence="1 2">NBRC 100819</strain>
    </source>
</reference>
<dbReference type="PANTHER" id="PTHR38479:SF2">
    <property type="entry name" value="WINGED HELIX DNA-BINDING DOMAIN-CONTAINING PROTEIN"/>
    <property type="match status" value="1"/>
</dbReference>
<dbReference type="InterPro" id="IPR009351">
    <property type="entry name" value="AlkZ-like"/>
</dbReference>
<dbReference type="PANTHER" id="PTHR38479">
    <property type="entry name" value="LMO0824 PROTEIN"/>
    <property type="match status" value="1"/>
</dbReference>
<sequence>MDRLEVAHRRLHNHRLSGPPLPDPAAVVRHLGASQAQEYAMAKWSLGQRSAGADDAAVQAALDAGAILRTHVLRPTWHFVAPEDLRWMLALTGPRVRQTSRYYERRSGIDDDLVDRATAAMGEALQGGRHLTRPELQDALARAGIEASGIRLAYLVMAAELAAVVVSGVLRGKQRTYALVDERVPAAPTPDPDEALAELTRRYFVSHGPATVKDFRWWSSLTLTQIRRGLAIVGEDLTSADVDGLTYWFAPADAPERDPSPTVHVLQGYDEYGVAYTEGRTAANIADLTVAPATTNQVIQPLVLDSQVVGWWRRVVERDGIVAEPHLAVPLDAAQRAAARAAFDRLGRFAGMPVRLESGSS</sequence>
<protein>
    <recommendedName>
        <fullName evidence="3">Winged helix DNA-binding domain-containing protein</fullName>
    </recommendedName>
</protein>
<dbReference type="AlphaFoldDB" id="A0A511JPW0"/>